<keyword evidence="3" id="KW-1185">Reference proteome</keyword>
<evidence type="ECO:0000313" key="3">
    <source>
        <dbReference type="Proteomes" id="UP001627154"/>
    </source>
</evidence>
<feature type="chain" id="PRO_5044836511" evidence="1">
    <location>
        <begin position="23"/>
        <end position="832"/>
    </location>
</feature>
<name>A0ABD2WS96_9HYME</name>
<reference evidence="2 3" key="1">
    <citation type="journal article" date="2024" name="bioRxiv">
        <title>A reference genome for Trichogramma kaykai: A tiny desert-dwelling parasitoid wasp with competing sex-ratio distorters.</title>
        <authorList>
            <person name="Culotta J."/>
            <person name="Lindsey A.R."/>
        </authorList>
    </citation>
    <scope>NUCLEOTIDE SEQUENCE [LARGE SCALE GENOMIC DNA]</scope>
    <source>
        <strain evidence="2 3">KSX58</strain>
    </source>
</reference>
<dbReference type="EMBL" id="JBJJXI010000080">
    <property type="protein sequence ID" value="KAL3395625.1"/>
    <property type="molecule type" value="Genomic_DNA"/>
</dbReference>
<keyword evidence="1" id="KW-0732">Signal</keyword>
<feature type="signal peptide" evidence="1">
    <location>
        <begin position="1"/>
        <end position="22"/>
    </location>
</feature>
<gene>
    <name evidence="2" type="ORF">TKK_010432</name>
</gene>
<accession>A0ABD2WS96</accession>
<sequence>MSHPRKILALLLVASLGAEASASSSESILFFGRQSYKNMSWVDVRCTEHLPDQNRTKCELRIYNMTLPSFQSLTTTCPHEFESGRNPFKPDSMQVIRFGDRKAILSWQADSTPILLSSWRLAVVHVEDTVCRWHHTPMSLINWKFQPVKFIVHKDRFSVVIYSELPHSPCAIPNSGRDVPRCVIHFNNQAMPFGPAHVWFYQDERDDNMILEPLEYENPESGYLLIDTTRKPNEILVRAFIVKPDGLLLLLRSYEIMLDTRSANPYDNVAYSTVNGIIGICVETKDNRLICSQFDRDGKKRLEKSIPVKRKNNYYIMNLPRPGGMLLLNYICTDPENLCTMVDSITISISKIESYGDIARDVFKRKELYTCNKKLYRGDVQLFDLGLGHYCYTQVCLGYPKDSRMLDPLFYPTCFIEQSKQITYNLRTGYAYFSHHSYKNTTHLMVFCGMPALRSDSFHLCEVSRYVDQRIQKTCEVWLNTGEVWIKPEHMQVLPFNDDKAILSWQAYANELNGAWRLLIVHFEDCSSYQPNMYKQFYVPTNIIVYDNWFAAVVTSTIKGPCEMPNSIFKVSRCELFFDGLGEDFNGPLLWWVQDERDDDMTLVPLEYENSKHRHLLIETSTPNTLSPVIACVYLIDNSAVLHQLDIYELTSEKSANPHDAIAYSTANGFIGICAEVQGDQLTCSQFDRNGKQTLEKTFQIGPKQGFAVINLAKPGGMLLLHYVCTDPQSRCENRNSLVVLVSRIENDKDTPQPVFHSFETYQCDRRYNKASAQLFMKDSGQYCFTQVCYRNPEDPDNFYRPVIFSTCLPEKALEATADHKMDFDYDDDDFV</sequence>
<evidence type="ECO:0000313" key="2">
    <source>
        <dbReference type="EMBL" id="KAL3395625.1"/>
    </source>
</evidence>
<comment type="caution">
    <text evidence="2">The sequence shown here is derived from an EMBL/GenBank/DDBJ whole genome shotgun (WGS) entry which is preliminary data.</text>
</comment>
<dbReference type="Proteomes" id="UP001627154">
    <property type="component" value="Unassembled WGS sequence"/>
</dbReference>
<dbReference type="AlphaFoldDB" id="A0ABD2WS96"/>
<proteinExistence type="predicted"/>
<protein>
    <submittedName>
        <fullName evidence="2">Uncharacterized protein</fullName>
    </submittedName>
</protein>
<organism evidence="2 3">
    <name type="scientific">Trichogramma kaykai</name>
    <dbReference type="NCBI Taxonomy" id="54128"/>
    <lineage>
        <taxon>Eukaryota</taxon>
        <taxon>Metazoa</taxon>
        <taxon>Ecdysozoa</taxon>
        <taxon>Arthropoda</taxon>
        <taxon>Hexapoda</taxon>
        <taxon>Insecta</taxon>
        <taxon>Pterygota</taxon>
        <taxon>Neoptera</taxon>
        <taxon>Endopterygota</taxon>
        <taxon>Hymenoptera</taxon>
        <taxon>Apocrita</taxon>
        <taxon>Proctotrupomorpha</taxon>
        <taxon>Chalcidoidea</taxon>
        <taxon>Trichogrammatidae</taxon>
        <taxon>Trichogramma</taxon>
    </lineage>
</organism>
<evidence type="ECO:0000256" key="1">
    <source>
        <dbReference type="SAM" id="SignalP"/>
    </source>
</evidence>